<dbReference type="AlphaFoldDB" id="A0A4S3JNS0"/>
<evidence type="ECO:0000256" key="2">
    <source>
        <dbReference type="ARBA" id="ARBA00010867"/>
    </source>
</evidence>
<evidence type="ECO:0000256" key="4">
    <source>
        <dbReference type="ARBA" id="ARBA00022692"/>
    </source>
</evidence>
<protein>
    <recommendedName>
        <fullName evidence="3 11">Mitochondrial import inner membrane translocase subunit Tim21</fullName>
    </recommendedName>
</protein>
<name>A0A4S3JNS0_9EURO</name>
<evidence type="ECO:0000256" key="1">
    <source>
        <dbReference type="ARBA" id="ARBA00004434"/>
    </source>
</evidence>
<evidence type="ECO:0000256" key="3">
    <source>
        <dbReference type="ARBA" id="ARBA00020726"/>
    </source>
</evidence>
<evidence type="ECO:0000256" key="5">
    <source>
        <dbReference type="ARBA" id="ARBA00022792"/>
    </source>
</evidence>
<comment type="caution">
    <text evidence="12">The sequence shown here is derived from an EMBL/GenBank/DDBJ whole genome shotgun (WGS) entry which is preliminary data.</text>
</comment>
<keyword evidence="8 11" id="KW-0496">Mitochondrion</keyword>
<organism evidence="12 13">
    <name type="scientific">Aspergillus tanneri</name>
    <dbReference type="NCBI Taxonomy" id="1220188"/>
    <lineage>
        <taxon>Eukaryota</taxon>
        <taxon>Fungi</taxon>
        <taxon>Dikarya</taxon>
        <taxon>Ascomycota</taxon>
        <taxon>Pezizomycotina</taxon>
        <taxon>Eurotiomycetes</taxon>
        <taxon>Eurotiomycetidae</taxon>
        <taxon>Eurotiales</taxon>
        <taxon>Aspergillaceae</taxon>
        <taxon>Aspergillus</taxon>
        <taxon>Aspergillus subgen. Circumdati</taxon>
    </lineage>
</organism>
<evidence type="ECO:0000256" key="7">
    <source>
        <dbReference type="ARBA" id="ARBA00022989"/>
    </source>
</evidence>
<proteinExistence type="inferred from homology"/>
<evidence type="ECO:0000313" key="13">
    <source>
        <dbReference type="Proteomes" id="UP000308092"/>
    </source>
</evidence>
<dbReference type="GO" id="GO:0005744">
    <property type="term" value="C:TIM23 mitochondrial import inner membrane translocase complex"/>
    <property type="evidence" value="ECO:0007669"/>
    <property type="project" value="UniProtKB-UniRule"/>
</dbReference>
<keyword evidence="7 11" id="KW-1133">Transmembrane helix</keyword>
<evidence type="ECO:0000256" key="11">
    <source>
        <dbReference type="RuleBase" id="RU367142"/>
    </source>
</evidence>
<keyword evidence="13" id="KW-1185">Reference proteome</keyword>
<evidence type="ECO:0000256" key="6">
    <source>
        <dbReference type="ARBA" id="ARBA00022946"/>
    </source>
</evidence>
<gene>
    <name evidence="12" type="ORF">EYZ11_003295</name>
</gene>
<sequence>MNPYLRPRPSFPRPSSALVLRRLPRTAELARCYATKSDLGRGSGSSSAPRRRSVTVLSDDGRYQWGELSGKEKVARATQQSFNFLVVLAGAVLTGGVFYLLYTEVFSPNSRTWQYEKAVDRIKNDTRCTDLLGDRREIKAYGENTWNRWARNRPIASSIEKDRLGREHLKMNFHVEGPRNSGIVFVHMMKPLDQHEWQYQLLALDVKGHPRIVLEQAPEKPGVGKALKLFVWNSQFHPEMTQAFA</sequence>
<dbReference type="FunFam" id="3.10.450.320:FF:000002">
    <property type="entry name" value="Mitochondrial import inner membrane translocase subunit tim21"/>
    <property type="match status" value="1"/>
</dbReference>
<dbReference type="STRING" id="1220188.A0A4S3JNS0"/>
<dbReference type="Pfam" id="PF08294">
    <property type="entry name" value="TIM21"/>
    <property type="match status" value="1"/>
</dbReference>
<dbReference type="InterPro" id="IPR013261">
    <property type="entry name" value="Tim21"/>
</dbReference>
<keyword evidence="11" id="KW-0811">Translocation</keyword>
<dbReference type="Proteomes" id="UP000308092">
    <property type="component" value="Unassembled WGS sequence"/>
</dbReference>
<comment type="function">
    <text evidence="10">Essential component of the TIM23 complex, a complex that mediates the translocation of transit peptide-containing proteins across the mitochondrial inner membrane. Required to keep the TOM and the TIM23 complexes in close contact. At some point, it is released from the TOM23 complex to allow protein translocation into the mitochondrial matrix.</text>
</comment>
<keyword evidence="6" id="KW-0809">Transit peptide</keyword>
<dbReference type="VEuPathDB" id="FungiDB:EYZ11_003295"/>
<dbReference type="Gene3D" id="3.10.450.320">
    <property type="entry name" value="Mitochondrial import inner membrane translocase subunit Tim21"/>
    <property type="match status" value="1"/>
</dbReference>
<dbReference type="PANTHER" id="PTHR13032:SF6">
    <property type="entry name" value="MITOCHONDRIAL IMPORT INNER MEMBRANE TRANSLOCASE SUBUNIT TIM21"/>
    <property type="match status" value="1"/>
</dbReference>
<evidence type="ECO:0000256" key="8">
    <source>
        <dbReference type="ARBA" id="ARBA00023128"/>
    </source>
</evidence>
<dbReference type="EMBL" id="SOSA01000082">
    <property type="protein sequence ID" value="THC97242.1"/>
    <property type="molecule type" value="Genomic_DNA"/>
</dbReference>
<dbReference type="PANTHER" id="PTHR13032">
    <property type="entry name" value="MITOCHONDRIAL IMPORT INNER MEMBRANE TRANSLOCASE SUBUNIT TIM21"/>
    <property type="match status" value="1"/>
</dbReference>
<evidence type="ECO:0000256" key="10">
    <source>
        <dbReference type="ARBA" id="ARBA00060204"/>
    </source>
</evidence>
<comment type="similarity">
    <text evidence="2 11">Belongs to the TIM21 family.</text>
</comment>
<evidence type="ECO:0000256" key="9">
    <source>
        <dbReference type="ARBA" id="ARBA00023136"/>
    </source>
</evidence>
<keyword evidence="4 11" id="KW-0812">Transmembrane</keyword>
<dbReference type="InterPro" id="IPR038552">
    <property type="entry name" value="Tim21_IMS_sf"/>
</dbReference>
<keyword evidence="11" id="KW-0813">Transport</keyword>
<comment type="subunit">
    <text evidence="11">Component of the TIM23 complex.</text>
</comment>
<evidence type="ECO:0000313" key="12">
    <source>
        <dbReference type="EMBL" id="THC97242.1"/>
    </source>
</evidence>
<keyword evidence="5 11" id="KW-0999">Mitochondrion inner membrane</keyword>
<feature type="transmembrane region" description="Helical" evidence="11">
    <location>
        <begin position="82"/>
        <end position="102"/>
    </location>
</feature>
<accession>A0A4S3JNS0</accession>
<keyword evidence="9 11" id="KW-0472">Membrane</keyword>
<dbReference type="GO" id="GO:0030150">
    <property type="term" value="P:protein import into mitochondrial matrix"/>
    <property type="evidence" value="ECO:0007669"/>
    <property type="project" value="UniProtKB-UniRule"/>
</dbReference>
<reference evidence="12 13" key="1">
    <citation type="submission" date="2019-03" db="EMBL/GenBank/DDBJ databases">
        <title>The genome sequence of a newly discovered highly antifungal drug resistant Aspergillus species, Aspergillus tanneri NIH 1004.</title>
        <authorList>
            <person name="Mounaud S."/>
            <person name="Singh I."/>
            <person name="Joardar V."/>
            <person name="Pakala S."/>
            <person name="Pakala S."/>
            <person name="Venepally P."/>
            <person name="Hoover J."/>
            <person name="Nierman W."/>
            <person name="Chung J."/>
            <person name="Losada L."/>
        </authorList>
    </citation>
    <scope>NUCLEOTIDE SEQUENCE [LARGE SCALE GENOMIC DNA]</scope>
    <source>
        <strain evidence="12 13">NIH1004</strain>
    </source>
</reference>
<comment type="subcellular location">
    <subcellularLocation>
        <location evidence="1 11">Mitochondrion inner membrane</location>
        <topology evidence="1 11">Single-pass membrane protein</topology>
    </subcellularLocation>
</comment>
<keyword evidence="11" id="KW-0653">Protein transport</keyword>